<feature type="transmembrane region" description="Helical" evidence="1">
    <location>
        <begin position="125"/>
        <end position="144"/>
    </location>
</feature>
<dbReference type="NCBIfam" id="NF038403">
    <property type="entry name" value="perm_prefix_1"/>
    <property type="match status" value="1"/>
</dbReference>
<keyword evidence="1" id="KW-1133">Transmembrane helix</keyword>
<sequence length="446" mass="50684">MFDLELNINSWTDHLRSSGKLNEDDILELENHLRDQIDELIEKGLSRDEAFIISVKRLGNVNSLSKEFSKINTDTLWKHLIVDLSDTDQKQTRRDILLVIILSLLAGTVTRVATLFDFWNEDLFVIKNFSFFILPFIALFFVFNRGTDKKLLSYVLGIFALTAFIINQFPSRVPNHTETLTALHLPILLWLVTGVAYMGLKWKANKERMNFIRFTGESVIYGSLILFGLIVLMAFTMILFEAISVDVSEPIIETLVIYAGCAAAITTMYLVETKKSIVENFAPILAKLFSPLFLITMVTFLAVIIFTGKSPFLDRNFLIAFDLMLVLVLGMVLYIISARKMHETSGIFDYLNVALITTALIIDGVALSAIVFRLSEYGVTPNKLAALGENIVLLGNLIGLLWLYICYFRGKIEFIKIERWQTAYLTIYAVWIAIVVFVFPILFGFE</sequence>
<feature type="transmembrane region" description="Helical" evidence="1">
    <location>
        <begin position="422"/>
        <end position="443"/>
    </location>
</feature>
<evidence type="ECO:0000256" key="1">
    <source>
        <dbReference type="SAM" id="Phobius"/>
    </source>
</evidence>
<dbReference type="InParanoid" id="U2FDC1"/>
<dbReference type="RefSeq" id="WP_008825540.1">
    <property type="nucleotide sequence ID" value="NZ_AFNU02000019.1"/>
</dbReference>
<feature type="transmembrane region" description="Helical" evidence="1">
    <location>
        <begin position="220"/>
        <end position="243"/>
    </location>
</feature>
<dbReference type="Proteomes" id="UP000005707">
    <property type="component" value="Unassembled WGS sequence"/>
</dbReference>
<evidence type="ECO:0000313" key="2">
    <source>
        <dbReference type="EMBL" id="ERJ10990.1"/>
    </source>
</evidence>
<proteinExistence type="predicted"/>
<feature type="transmembrane region" description="Helical" evidence="1">
    <location>
        <begin position="317"/>
        <end position="336"/>
    </location>
</feature>
<dbReference type="EMBL" id="AFNU02000019">
    <property type="protein sequence ID" value="ERJ10990.1"/>
    <property type="molecule type" value="Genomic_DNA"/>
</dbReference>
<gene>
    <name evidence="2" type="ORF">HLPCO_002943</name>
</gene>
<feature type="transmembrane region" description="Helical" evidence="1">
    <location>
        <begin position="348"/>
        <end position="371"/>
    </location>
</feature>
<name>U2FDC1_9MOLU</name>
<dbReference type="STRING" id="1033810.HLPCO_002943"/>
<keyword evidence="1" id="KW-0472">Membrane</keyword>
<keyword evidence="3" id="KW-1185">Reference proteome</keyword>
<feature type="transmembrane region" description="Helical" evidence="1">
    <location>
        <begin position="181"/>
        <end position="200"/>
    </location>
</feature>
<dbReference type="eggNOG" id="ENOG502Z81H">
    <property type="taxonomic scope" value="Bacteria"/>
</dbReference>
<keyword evidence="1" id="KW-0812">Transmembrane</keyword>
<organism evidence="2 3">
    <name type="scientific">Haloplasma contractile SSD-17B</name>
    <dbReference type="NCBI Taxonomy" id="1033810"/>
    <lineage>
        <taxon>Bacteria</taxon>
        <taxon>Bacillati</taxon>
        <taxon>Mycoplasmatota</taxon>
        <taxon>Mollicutes</taxon>
        <taxon>Haloplasmatales</taxon>
        <taxon>Haloplasmataceae</taxon>
        <taxon>Haloplasma</taxon>
    </lineage>
</organism>
<reference evidence="2 3" key="2">
    <citation type="journal article" date="2013" name="PLoS ONE">
        <title>INDIGO - INtegrated Data Warehouse of MIcrobial GenOmes with Examples from the Red Sea Extremophiles.</title>
        <authorList>
            <person name="Alam I."/>
            <person name="Antunes A."/>
            <person name="Kamau A.A."/>
            <person name="Ba Alawi W."/>
            <person name="Kalkatawi M."/>
            <person name="Stingl U."/>
            <person name="Bajic V.B."/>
        </authorList>
    </citation>
    <scope>NUCLEOTIDE SEQUENCE [LARGE SCALE GENOMIC DNA]</scope>
    <source>
        <strain evidence="2 3">SSD-17B</strain>
    </source>
</reference>
<evidence type="ECO:0000313" key="3">
    <source>
        <dbReference type="Proteomes" id="UP000005707"/>
    </source>
</evidence>
<dbReference type="InterPro" id="IPR047928">
    <property type="entry name" value="Perm_prefix_1"/>
</dbReference>
<accession>U2FDC1</accession>
<dbReference type="AlphaFoldDB" id="U2FDC1"/>
<protein>
    <submittedName>
        <fullName evidence="2">Membrane protein putative</fullName>
    </submittedName>
</protein>
<dbReference type="OrthoDB" id="637094at2"/>
<feature type="transmembrane region" description="Helical" evidence="1">
    <location>
        <begin position="284"/>
        <end position="305"/>
    </location>
</feature>
<feature type="transmembrane region" description="Helical" evidence="1">
    <location>
        <begin position="96"/>
        <end position="119"/>
    </location>
</feature>
<feature type="transmembrane region" description="Helical" evidence="1">
    <location>
        <begin position="391"/>
        <end position="410"/>
    </location>
</feature>
<comment type="caution">
    <text evidence="2">The sequence shown here is derived from an EMBL/GenBank/DDBJ whole genome shotgun (WGS) entry which is preliminary data.</text>
</comment>
<feature type="transmembrane region" description="Helical" evidence="1">
    <location>
        <begin position="151"/>
        <end position="169"/>
    </location>
</feature>
<reference evidence="2 3" key="1">
    <citation type="journal article" date="2011" name="J. Bacteriol.">
        <title>Genome sequence of Haloplasma contractile, an unusual contractile bacterium from a deep-sea anoxic brine lake.</title>
        <authorList>
            <person name="Antunes A."/>
            <person name="Alam I."/>
            <person name="El Dorry H."/>
            <person name="Siam R."/>
            <person name="Robertson A."/>
            <person name="Bajic V.B."/>
            <person name="Stingl U."/>
        </authorList>
    </citation>
    <scope>NUCLEOTIDE SEQUENCE [LARGE SCALE GENOMIC DNA]</scope>
    <source>
        <strain evidence="2 3">SSD-17B</strain>
    </source>
</reference>
<feature type="transmembrane region" description="Helical" evidence="1">
    <location>
        <begin position="255"/>
        <end position="272"/>
    </location>
</feature>